<reference evidence="1" key="2">
    <citation type="submission" date="2020-09" db="EMBL/GenBank/DDBJ databases">
        <authorList>
            <person name="Sun Q."/>
            <person name="Ohkuma M."/>
        </authorList>
    </citation>
    <scope>NUCLEOTIDE SEQUENCE</scope>
    <source>
        <strain evidence="1">JCM 13064</strain>
    </source>
</reference>
<sequence>MGVNAQANPLPKKIANDPEVRRNVALTKCAAMPGGWEARGTARNPGGKPVTYKIVVFFTTTQATTLDYAQALVKVPPGETVDWHASKKFRAEQEMLCPVPGISTVT</sequence>
<organism evidence="1 2">
    <name type="scientific">Sphaerisporangium melleum</name>
    <dbReference type="NCBI Taxonomy" id="321316"/>
    <lineage>
        <taxon>Bacteria</taxon>
        <taxon>Bacillati</taxon>
        <taxon>Actinomycetota</taxon>
        <taxon>Actinomycetes</taxon>
        <taxon>Streptosporangiales</taxon>
        <taxon>Streptosporangiaceae</taxon>
        <taxon>Sphaerisporangium</taxon>
    </lineage>
</organism>
<keyword evidence="2" id="KW-1185">Reference proteome</keyword>
<dbReference type="EMBL" id="BMNT01000003">
    <property type="protein sequence ID" value="GGK67250.1"/>
    <property type="molecule type" value="Genomic_DNA"/>
</dbReference>
<evidence type="ECO:0000313" key="1">
    <source>
        <dbReference type="EMBL" id="GGK67250.1"/>
    </source>
</evidence>
<protein>
    <submittedName>
        <fullName evidence="1">Uncharacterized protein</fullName>
    </submittedName>
</protein>
<dbReference type="Proteomes" id="UP000645217">
    <property type="component" value="Unassembled WGS sequence"/>
</dbReference>
<proteinExistence type="predicted"/>
<accession>A0A917VED1</accession>
<gene>
    <name evidence="1" type="ORF">GCM10007964_07860</name>
</gene>
<comment type="caution">
    <text evidence="1">The sequence shown here is derived from an EMBL/GenBank/DDBJ whole genome shotgun (WGS) entry which is preliminary data.</text>
</comment>
<evidence type="ECO:0000313" key="2">
    <source>
        <dbReference type="Proteomes" id="UP000645217"/>
    </source>
</evidence>
<reference evidence="1" key="1">
    <citation type="journal article" date="2014" name="Int. J. Syst. Evol. Microbiol.">
        <title>Complete genome sequence of Corynebacterium casei LMG S-19264T (=DSM 44701T), isolated from a smear-ripened cheese.</title>
        <authorList>
            <consortium name="US DOE Joint Genome Institute (JGI-PGF)"/>
            <person name="Walter F."/>
            <person name="Albersmeier A."/>
            <person name="Kalinowski J."/>
            <person name="Ruckert C."/>
        </authorList>
    </citation>
    <scope>NUCLEOTIDE SEQUENCE</scope>
    <source>
        <strain evidence="1">JCM 13064</strain>
    </source>
</reference>
<dbReference type="AlphaFoldDB" id="A0A917VED1"/>
<name>A0A917VED1_9ACTN</name>